<dbReference type="RefSeq" id="WP_379821136.1">
    <property type="nucleotide sequence ID" value="NZ_JBHUMD010000026.1"/>
</dbReference>
<keyword evidence="1" id="KW-1133">Transmembrane helix</keyword>
<evidence type="ECO:0000256" key="1">
    <source>
        <dbReference type="SAM" id="Phobius"/>
    </source>
</evidence>
<dbReference type="InterPro" id="IPR055396">
    <property type="entry name" value="DUF7088"/>
</dbReference>
<dbReference type="Proteomes" id="UP001597480">
    <property type="component" value="Unassembled WGS sequence"/>
</dbReference>
<name>A0ABW5NUQ8_9FLAO</name>
<evidence type="ECO:0000313" key="5">
    <source>
        <dbReference type="Proteomes" id="UP001597480"/>
    </source>
</evidence>
<dbReference type="NCBIfam" id="TIGR03521">
    <property type="entry name" value="GldG"/>
    <property type="match status" value="1"/>
</dbReference>
<dbReference type="InterPro" id="IPR019863">
    <property type="entry name" value="Motility-assoc_ABC-rel_GldG"/>
</dbReference>
<feature type="transmembrane region" description="Helical" evidence="1">
    <location>
        <begin position="539"/>
        <end position="562"/>
    </location>
</feature>
<protein>
    <submittedName>
        <fullName evidence="4">Gliding motility-associated ABC transporter substrate-binding protein GldG</fullName>
    </submittedName>
</protein>
<keyword evidence="1" id="KW-0472">Membrane</keyword>
<keyword evidence="5" id="KW-1185">Reference proteome</keyword>
<proteinExistence type="predicted"/>
<dbReference type="Pfam" id="PF09822">
    <property type="entry name" value="ABC_transp_aux"/>
    <property type="match status" value="1"/>
</dbReference>
<feature type="domain" description="ABC-type uncharacterised transport system" evidence="2">
    <location>
        <begin position="199"/>
        <end position="505"/>
    </location>
</feature>
<accession>A0ABW5NUQ8</accession>
<dbReference type="Pfam" id="PF23357">
    <property type="entry name" value="DUF7088"/>
    <property type="match status" value="1"/>
</dbReference>
<evidence type="ECO:0000313" key="4">
    <source>
        <dbReference type="EMBL" id="MFD2602706.1"/>
    </source>
</evidence>
<evidence type="ECO:0000259" key="2">
    <source>
        <dbReference type="Pfam" id="PF09822"/>
    </source>
</evidence>
<dbReference type="InterPro" id="IPR019196">
    <property type="entry name" value="ABC_transp_unknown"/>
</dbReference>
<comment type="caution">
    <text evidence="4">The sequence shown here is derived from an EMBL/GenBank/DDBJ whole genome shotgun (WGS) entry which is preliminary data.</text>
</comment>
<sequence length="569" mass="64900">MEAVNQTPQPTVKQKNLKQLFTIIIVLLAVNFGGYYLYKRFDLTQDKRYTLSPATLSVIEEVKDPLYIDVFLEGQFPGEFKRLQDETKQLLEEFHARNSNIVFNFTNPLKDEDGRDQAVQELYKMGMTPVSVTVDDKGKQSQELVFPWAMANYGKKTVKFPLLKNMLLASTAEKVVSSVQHLEYAVTDAINKVIKEKEKKVAIIKGNGEMNDRQIGDFIRNIRESYYIAPFTLDSVAKNPETTLRQLKGYDLAVIAKPTEAFSEQEKQVLDQYIVEGGKTLWMVDAVQIEMDSLYNDTGVTLAFPRDLNLNDMFFKYGIRLNPDLVKDEIATRIKLATGAQGSETQFQEYPWRFSPFIYPDSKNPIVKNMDGIRFEFANSIDTLKNGIDKTVLLRSSQYSRKIGTPTEIKLSMVEEETSPKDYADKGFVPVAVLLEGKFHSAFENRVLPFKDAAFKKVDKAGKMIIISDGDIAKNQLDKNFEPLELGYDKWTGVLYDNKGFLMNCVNYLLDDKGLINIRSKDVNLPLLDTQKVHENYTAAQFITVGLPIVILAVFGFLFTYLRKKRYAK</sequence>
<gene>
    <name evidence="4" type="primary">gldG</name>
    <name evidence="4" type="ORF">ACFSR3_11615</name>
</gene>
<organism evidence="4 5">
    <name type="scientific">Flavobacterium suzhouense</name>
    <dbReference type="NCBI Taxonomy" id="1529638"/>
    <lineage>
        <taxon>Bacteria</taxon>
        <taxon>Pseudomonadati</taxon>
        <taxon>Bacteroidota</taxon>
        <taxon>Flavobacteriia</taxon>
        <taxon>Flavobacteriales</taxon>
        <taxon>Flavobacteriaceae</taxon>
        <taxon>Flavobacterium</taxon>
    </lineage>
</organism>
<keyword evidence="1" id="KW-0812">Transmembrane</keyword>
<feature type="transmembrane region" description="Helical" evidence="1">
    <location>
        <begin position="20"/>
        <end position="38"/>
    </location>
</feature>
<evidence type="ECO:0000259" key="3">
    <source>
        <dbReference type="Pfam" id="PF23357"/>
    </source>
</evidence>
<feature type="domain" description="DUF7088" evidence="3">
    <location>
        <begin position="45"/>
        <end position="151"/>
    </location>
</feature>
<reference evidence="5" key="1">
    <citation type="journal article" date="2019" name="Int. J. Syst. Evol. Microbiol.">
        <title>The Global Catalogue of Microorganisms (GCM) 10K type strain sequencing project: providing services to taxonomists for standard genome sequencing and annotation.</title>
        <authorList>
            <consortium name="The Broad Institute Genomics Platform"/>
            <consortium name="The Broad Institute Genome Sequencing Center for Infectious Disease"/>
            <person name="Wu L."/>
            <person name="Ma J."/>
        </authorList>
    </citation>
    <scope>NUCLEOTIDE SEQUENCE [LARGE SCALE GENOMIC DNA]</scope>
    <source>
        <strain evidence="5">KCTC 42107</strain>
    </source>
</reference>
<dbReference type="EMBL" id="JBHUMD010000026">
    <property type="protein sequence ID" value="MFD2602706.1"/>
    <property type="molecule type" value="Genomic_DNA"/>
</dbReference>